<sequence length="308" mass="31277">MSRLVTLIGGAGFVGRALTEVLAHAGWRIRIVSRNAAHGLRLKPLGELGQIDSVAGDVRSAASMARAVAGADAVVNFVGILKPAGGASFDAIHARGAATVARAAADGGVAQFVQVSAIGADANSASAYGRSKAAGEAAVLAAFPNAAIVRPSLIFGAEDGFTNRFAGLMALAPVVPVIAPATRFQPVYVGDVAAAIAAILERVLSGRFDLAGPEVRTMRQLNEMIADASGLKRHFIDVPDIGARLLAGLGFLPGAPLTADQYAMLQRDNVAEAGVPGLAALGVTPTPMGAVIGGWLARYRPGGRFAKA</sequence>
<organism evidence="2 3">
    <name type="scientific">Sandaracinobacteroides saxicola</name>
    <dbReference type="NCBI Taxonomy" id="2759707"/>
    <lineage>
        <taxon>Bacteria</taxon>
        <taxon>Pseudomonadati</taxon>
        <taxon>Pseudomonadota</taxon>
        <taxon>Alphaproteobacteria</taxon>
        <taxon>Sphingomonadales</taxon>
        <taxon>Sphingosinicellaceae</taxon>
        <taxon>Sandaracinobacteroides</taxon>
    </lineage>
</organism>
<dbReference type="PANTHER" id="PTHR12126:SF11">
    <property type="entry name" value="NADH DEHYDROGENASE [UBIQUINONE] 1 ALPHA SUBCOMPLEX SUBUNIT 9, MITOCHONDRIAL"/>
    <property type="match status" value="1"/>
</dbReference>
<gene>
    <name evidence="2" type="ORF">H3309_12890</name>
</gene>
<dbReference type="GO" id="GO:0044877">
    <property type="term" value="F:protein-containing complex binding"/>
    <property type="evidence" value="ECO:0007669"/>
    <property type="project" value="TreeGrafter"/>
</dbReference>
<protein>
    <submittedName>
        <fullName evidence="2">Complex I NDUFA9 subunit family protein</fullName>
    </submittedName>
</protein>
<reference evidence="2 3" key="1">
    <citation type="submission" date="2020-07" db="EMBL/GenBank/DDBJ databases">
        <title>Complete genome sequence for Sandaracinobacter sp. M6.</title>
        <authorList>
            <person name="Tang Y."/>
            <person name="Liu Q."/>
            <person name="Guo Z."/>
            <person name="Lei P."/>
            <person name="Huang B."/>
        </authorList>
    </citation>
    <scope>NUCLEOTIDE SEQUENCE [LARGE SCALE GENOMIC DNA]</scope>
    <source>
        <strain evidence="2 3">M6</strain>
    </source>
</reference>
<dbReference type="Proteomes" id="UP000515292">
    <property type="component" value="Chromosome"/>
</dbReference>
<evidence type="ECO:0000259" key="1">
    <source>
        <dbReference type="Pfam" id="PF01370"/>
    </source>
</evidence>
<dbReference type="PANTHER" id="PTHR12126">
    <property type="entry name" value="NADH-UBIQUINONE OXIDOREDUCTASE 39 KDA SUBUNIT-RELATED"/>
    <property type="match status" value="1"/>
</dbReference>
<evidence type="ECO:0000313" key="3">
    <source>
        <dbReference type="Proteomes" id="UP000515292"/>
    </source>
</evidence>
<dbReference type="SUPFAM" id="SSF51735">
    <property type="entry name" value="NAD(P)-binding Rossmann-fold domains"/>
    <property type="match status" value="1"/>
</dbReference>
<dbReference type="InterPro" id="IPR036291">
    <property type="entry name" value="NAD(P)-bd_dom_sf"/>
</dbReference>
<dbReference type="InterPro" id="IPR051207">
    <property type="entry name" value="ComplexI_NDUFA9_subunit"/>
</dbReference>
<accession>A0A7G5IFV7</accession>
<dbReference type="RefSeq" id="WP_182295094.1">
    <property type="nucleotide sequence ID" value="NZ_CP059851.1"/>
</dbReference>
<feature type="domain" description="NAD-dependent epimerase/dehydratase" evidence="1">
    <location>
        <begin position="6"/>
        <end position="203"/>
    </location>
</feature>
<dbReference type="Gene3D" id="3.40.50.720">
    <property type="entry name" value="NAD(P)-binding Rossmann-like Domain"/>
    <property type="match status" value="1"/>
</dbReference>
<dbReference type="CDD" id="cd05271">
    <property type="entry name" value="NDUFA9_like_SDR_a"/>
    <property type="match status" value="1"/>
</dbReference>
<dbReference type="EMBL" id="CP059851">
    <property type="protein sequence ID" value="QMW22249.1"/>
    <property type="molecule type" value="Genomic_DNA"/>
</dbReference>
<proteinExistence type="predicted"/>
<name>A0A7G5IFV7_9SPHN</name>
<evidence type="ECO:0000313" key="2">
    <source>
        <dbReference type="EMBL" id="QMW22249.1"/>
    </source>
</evidence>
<dbReference type="KEGG" id="sand:H3309_12890"/>
<dbReference type="InterPro" id="IPR001509">
    <property type="entry name" value="Epimerase_deHydtase"/>
</dbReference>
<dbReference type="AlphaFoldDB" id="A0A7G5IFV7"/>
<dbReference type="Pfam" id="PF01370">
    <property type="entry name" value="Epimerase"/>
    <property type="match status" value="1"/>
</dbReference>
<keyword evidence="3" id="KW-1185">Reference proteome</keyword>